<evidence type="ECO:0000256" key="1">
    <source>
        <dbReference type="ARBA" id="ARBA00010098"/>
    </source>
</evidence>
<evidence type="ECO:0000313" key="3">
    <source>
        <dbReference type="Proteomes" id="UP000694865"/>
    </source>
</evidence>
<evidence type="ECO:0000313" key="4">
    <source>
        <dbReference type="RefSeq" id="XP_002740429.1"/>
    </source>
</evidence>
<dbReference type="Proteomes" id="UP000694865">
    <property type="component" value="Unplaced"/>
</dbReference>
<evidence type="ECO:0000256" key="2">
    <source>
        <dbReference type="SAM" id="MobiDB-lite"/>
    </source>
</evidence>
<dbReference type="GeneID" id="100377593"/>
<keyword evidence="3" id="KW-1185">Reference proteome</keyword>
<reference evidence="4" key="1">
    <citation type="submission" date="2025-08" db="UniProtKB">
        <authorList>
            <consortium name="RefSeq"/>
        </authorList>
    </citation>
    <scope>IDENTIFICATION</scope>
    <source>
        <tissue evidence="4">Testes</tissue>
    </source>
</reference>
<feature type="region of interest" description="Disordered" evidence="2">
    <location>
        <begin position="316"/>
        <end position="337"/>
    </location>
</feature>
<dbReference type="InterPro" id="IPR007991">
    <property type="entry name" value="RNA_pol_I_trans_ini_fac_RRN3"/>
</dbReference>
<organism evidence="3 4">
    <name type="scientific">Saccoglossus kowalevskii</name>
    <name type="common">Acorn worm</name>
    <dbReference type="NCBI Taxonomy" id="10224"/>
    <lineage>
        <taxon>Eukaryota</taxon>
        <taxon>Metazoa</taxon>
        <taxon>Hemichordata</taxon>
        <taxon>Enteropneusta</taxon>
        <taxon>Harrimaniidae</taxon>
        <taxon>Saccoglossus</taxon>
    </lineage>
</organism>
<dbReference type="PANTHER" id="PTHR12790:SF0">
    <property type="entry name" value="RNA POLYMERASE I-SPECIFIC TRANSCRIPTION INITIATION FACTOR RRN3-RELATED"/>
    <property type="match status" value="1"/>
</dbReference>
<comment type="similarity">
    <text evidence="1">Belongs to the RRN3 family.</text>
</comment>
<gene>
    <name evidence="4" type="primary">LOC100377593</name>
</gene>
<dbReference type="SUPFAM" id="SSF56104">
    <property type="entry name" value="SAICAR synthase-like"/>
    <property type="match status" value="1"/>
</dbReference>
<protein>
    <submittedName>
        <fullName evidence="4">RNA polymerase I-specific transcription initiation factor RRN3-like</fullName>
    </submittedName>
</protein>
<dbReference type="PANTHER" id="PTHR12790">
    <property type="entry name" value="TRANSCRIPTION INITIATION FACTOR IA RRN3"/>
    <property type="match status" value="1"/>
</dbReference>
<dbReference type="InterPro" id="IPR016024">
    <property type="entry name" value="ARM-type_fold"/>
</dbReference>
<dbReference type="RefSeq" id="XP_002740429.1">
    <property type="nucleotide sequence ID" value="XM_002740383.2"/>
</dbReference>
<accession>A0ABM0GYV1</accession>
<feature type="compositionally biased region" description="Basic and acidic residues" evidence="2">
    <location>
        <begin position="316"/>
        <end position="326"/>
    </location>
</feature>
<dbReference type="SUPFAM" id="SSF48371">
    <property type="entry name" value="ARM repeat"/>
    <property type="match status" value="1"/>
</dbReference>
<proteinExistence type="inferred from homology"/>
<sequence length="625" mass="72196">MDCIDWEGAVALQPFAHQVAGHCSMMKFDDQTICKPLISREYNFYESLPNDISQFTPQYRGTMLGEEDCLVGSPKAVRFGGEVTDVLRKYNEGCHKDYDLLTLQLADPDIKPNSLICWLKELKGCVSHLSREFESLVAVLLKIEWVDKDDSIAAEYISLLTHLVSAQTFYLRAVLRMLIKHFMPKFPAPEGITEEKEAICFQRTHCALKSIIHIAPMTPTILPETCSECFPYMKKETHIQECYVKNLLELIGYLPNMRASILQLIVEKMTKIDVHAPKHELNQIAAEEEEDEDEEDDLMEEDMQFDMDELDGIENDKDTAKEKDCTGDEAENGGPMTHEMADRLDVMMNLLFKYTFSVCHPQGIFKMEPTRLLWKQFLGIFNKIILPTHGSCHIQYIMFYMCSFNQNIADAFIDFLWKKIQNPDTAAILRQSSASFISSLLSRAKFIPLSTVKAMFDVLIPWIHKYIDRQEGSSRSYPDVNLHGPFYSVCQAAFYIFVFRHKQLLETNKGLNYVRSLNFDRIVTCRLNPLKVCLPTVVNMFATITRMHQIVYCYTVIERNNRTLLPVVTQSHNTNVLTNVNPLDSYFPFDPYLLSRSKKYIKPIYQEWEGTLPEEHPKMMWGECP</sequence>
<dbReference type="Pfam" id="PF05327">
    <property type="entry name" value="RRN3"/>
    <property type="match status" value="1"/>
</dbReference>
<name>A0ABM0GYV1_SACKO</name>